<comment type="caution">
    <text evidence="3">The sequence shown here is derived from an EMBL/GenBank/DDBJ whole genome shotgun (WGS) entry which is preliminary data.</text>
</comment>
<accession>A0A6A7K4Z0</accession>
<dbReference type="CDD" id="cd01949">
    <property type="entry name" value="GGDEF"/>
    <property type="match status" value="1"/>
</dbReference>
<keyword evidence="1" id="KW-1133">Transmembrane helix</keyword>
<feature type="transmembrane region" description="Helical" evidence="1">
    <location>
        <begin position="109"/>
        <end position="132"/>
    </location>
</feature>
<name>A0A6A7K4Z0_9FIRM</name>
<gene>
    <name evidence="3" type="ORF">GC105_00725</name>
</gene>
<evidence type="ECO:0000256" key="1">
    <source>
        <dbReference type="SAM" id="Phobius"/>
    </source>
</evidence>
<protein>
    <submittedName>
        <fullName evidence="3">Diguanylate cyclase</fullName>
    </submittedName>
</protein>
<dbReference type="SUPFAM" id="SSF55073">
    <property type="entry name" value="Nucleotide cyclase"/>
    <property type="match status" value="1"/>
</dbReference>
<feature type="transmembrane region" description="Helical" evidence="1">
    <location>
        <begin position="174"/>
        <end position="194"/>
    </location>
</feature>
<proteinExistence type="predicted"/>
<dbReference type="InterPro" id="IPR043128">
    <property type="entry name" value="Rev_trsase/Diguanyl_cyclase"/>
</dbReference>
<dbReference type="InterPro" id="IPR000160">
    <property type="entry name" value="GGDEF_dom"/>
</dbReference>
<dbReference type="Gene3D" id="3.30.70.270">
    <property type="match status" value="1"/>
</dbReference>
<feature type="domain" description="GGDEF" evidence="2">
    <location>
        <begin position="250"/>
        <end position="387"/>
    </location>
</feature>
<reference evidence="3 4" key="1">
    <citation type="submission" date="2019-10" db="EMBL/GenBank/DDBJ databases">
        <title>Alkalibaculum tamaniensis sp.nov., a new alkaliphilic acetogen, isolated on methoxylated aromatics from a mud volcano.</title>
        <authorList>
            <person name="Khomyakova M.A."/>
            <person name="Merkel A.Y."/>
            <person name="Bonch-Osmolovskaya E.A."/>
            <person name="Slobodkin A.I."/>
        </authorList>
    </citation>
    <scope>NUCLEOTIDE SEQUENCE [LARGE SCALE GENOMIC DNA]</scope>
    <source>
        <strain evidence="3 4">M08DMB</strain>
    </source>
</reference>
<organism evidence="3 4">
    <name type="scientific">Alkalibaculum sporogenes</name>
    <dbReference type="NCBI Taxonomy" id="2655001"/>
    <lineage>
        <taxon>Bacteria</taxon>
        <taxon>Bacillati</taxon>
        <taxon>Bacillota</taxon>
        <taxon>Clostridia</taxon>
        <taxon>Eubacteriales</taxon>
        <taxon>Eubacteriaceae</taxon>
        <taxon>Alkalibaculum</taxon>
    </lineage>
</organism>
<dbReference type="Proteomes" id="UP000440004">
    <property type="component" value="Unassembled WGS sequence"/>
</dbReference>
<keyword evidence="1" id="KW-0472">Membrane</keyword>
<dbReference type="SMART" id="SM00267">
    <property type="entry name" value="GGDEF"/>
    <property type="match status" value="1"/>
</dbReference>
<evidence type="ECO:0000313" key="3">
    <source>
        <dbReference type="EMBL" id="MPW24317.1"/>
    </source>
</evidence>
<dbReference type="EMBL" id="WHNX01000001">
    <property type="protein sequence ID" value="MPW24317.1"/>
    <property type="molecule type" value="Genomic_DNA"/>
</dbReference>
<keyword evidence="4" id="KW-1185">Reference proteome</keyword>
<dbReference type="InterPro" id="IPR029787">
    <property type="entry name" value="Nucleotide_cyclase"/>
</dbReference>
<dbReference type="PROSITE" id="PS50887">
    <property type="entry name" value="GGDEF"/>
    <property type="match status" value="1"/>
</dbReference>
<feature type="transmembrane region" description="Helical" evidence="1">
    <location>
        <begin position="75"/>
        <end position="97"/>
    </location>
</feature>
<dbReference type="InterPro" id="IPR050469">
    <property type="entry name" value="Diguanylate_Cyclase"/>
</dbReference>
<evidence type="ECO:0000313" key="4">
    <source>
        <dbReference type="Proteomes" id="UP000440004"/>
    </source>
</evidence>
<feature type="transmembrane region" description="Helical" evidence="1">
    <location>
        <begin position="6"/>
        <end position="25"/>
    </location>
</feature>
<keyword evidence="1" id="KW-0812">Transmembrane</keyword>
<dbReference type="GO" id="GO:0052621">
    <property type="term" value="F:diguanylate cyclase activity"/>
    <property type="evidence" value="ECO:0007669"/>
    <property type="project" value="TreeGrafter"/>
</dbReference>
<feature type="transmembrane region" description="Helical" evidence="1">
    <location>
        <begin position="200"/>
        <end position="216"/>
    </location>
</feature>
<sequence>MNPAYNLVINNIYSFGILIFIYIHAKNNNEKIFLQHKIYILMLKVTALMLIVDIFSRFDGSPGTFYVVLNQFGNFMIYFLNPIVPSLWLLYVHCQIFQDEQKTRRWMDILLSINMIYIGILLLSQLFGWFYYIDSNNIYHRGTFFLIPALLSVGLAISAIFLIVVNRKKVDQKYYLPLLAFPIPPLVCTFLQIIFYNIPLILNGLTFSLLIVFFNIQSHSINTDYLTGAYNRKKLETYMKEKISTSTENVTFSAILIDIDKFKSINDTFGHDMGDDALQTSVNLIKTCIRSRDFIARFGGDEFCILLDVTNIKALEATTDRISRCIERHNKVGNRPYKLGFSMGYAVYDYKSNMKVEDFIRYIDTLMYENKRGITIEERKQNYEISY</sequence>
<dbReference type="Pfam" id="PF00990">
    <property type="entry name" value="GGDEF"/>
    <property type="match status" value="1"/>
</dbReference>
<dbReference type="PANTHER" id="PTHR45138">
    <property type="entry name" value="REGULATORY COMPONENTS OF SENSORY TRANSDUCTION SYSTEM"/>
    <property type="match status" value="1"/>
</dbReference>
<evidence type="ECO:0000259" key="2">
    <source>
        <dbReference type="PROSITE" id="PS50887"/>
    </source>
</evidence>
<dbReference type="PANTHER" id="PTHR45138:SF9">
    <property type="entry name" value="DIGUANYLATE CYCLASE DGCM-RELATED"/>
    <property type="match status" value="1"/>
</dbReference>
<dbReference type="NCBIfam" id="TIGR00254">
    <property type="entry name" value="GGDEF"/>
    <property type="match status" value="1"/>
</dbReference>
<dbReference type="AlphaFoldDB" id="A0A6A7K4Z0"/>
<feature type="transmembrane region" description="Helical" evidence="1">
    <location>
        <begin position="144"/>
        <end position="165"/>
    </location>
</feature>
<feature type="transmembrane region" description="Helical" evidence="1">
    <location>
        <begin position="37"/>
        <end position="55"/>
    </location>
</feature>